<name>A0A813BCM6_9DINO</name>
<comment type="subcellular location">
    <subcellularLocation>
        <location evidence="1">Endoplasmic reticulum membrane</location>
        <topology evidence="1">Single-pass type IV membrane protein</topology>
    </subcellularLocation>
</comment>
<keyword evidence="8" id="KW-1185">Reference proteome</keyword>
<organism evidence="7 8">
    <name type="scientific">Symbiodinium necroappetens</name>
    <dbReference type="NCBI Taxonomy" id="1628268"/>
    <lineage>
        <taxon>Eukaryota</taxon>
        <taxon>Sar</taxon>
        <taxon>Alveolata</taxon>
        <taxon>Dinophyceae</taxon>
        <taxon>Suessiales</taxon>
        <taxon>Symbiodiniaceae</taxon>
        <taxon>Symbiodinium</taxon>
    </lineage>
</organism>
<dbReference type="InterPro" id="IPR052448">
    <property type="entry name" value="DnaJ_C16_autophagy_reg"/>
</dbReference>
<comment type="caution">
    <text evidence="7">The sequence shown here is derived from an EMBL/GenBank/DDBJ whole genome shotgun (WGS) entry which is preliminary data.</text>
</comment>
<evidence type="ECO:0000256" key="5">
    <source>
        <dbReference type="ARBA" id="ARBA00035043"/>
    </source>
</evidence>
<dbReference type="InterPro" id="IPR001623">
    <property type="entry name" value="DnaJ_domain"/>
</dbReference>
<dbReference type="PANTHER" id="PTHR44303:SF2">
    <property type="entry name" value="DNAJ HOMOLOG SUBFAMILY C MEMBER 16"/>
    <property type="match status" value="1"/>
</dbReference>
<evidence type="ECO:0000256" key="1">
    <source>
        <dbReference type="ARBA" id="ARBA00004163"/>
    </source>
</evidence>
<dbReference type="InterPro" id="IPR036249">
    <property type="entry name" value="Thioredoxin-like_sf"/>
</dbReference>
<proteinExistence type="predicted"/>
<dbReference type="PROSITE" id="PS50076">
    <property type="entry name" value="DNAJ_2"/>
    <property type="match status" value="1"/>
</dbReference>
<dbReference type="InterPro" id="IPR013766">
    <property type="entry name" value="Thioredoxin_domain"/>
</dbReference>
<dbReference type="EMBL" id="CAJNJA010068918">
    <property type="protein sequence ID" value="CAE7896352.1"/>
    <property type="molecule type" value="Genomic_DNA"/>
</dbReference>
<dbReference type="Gene3D" id="1.10.287.110">
    <property type="entry name" value="DnaJ domain"/>
    <property type="match status" value="1"/>
</dbReference>
<feature type="domain" description="J" evidence="6">
    <location>
        <begin position="1"/>
        <end position="43"/>
    </location>
</feature>
<accession>A0A813BCM6</accession>
<dbReference type="InterPro" id="IPR036869">
    <property type="entry name" value="J_dom_sf"/>
</dbReference>
<evidence type="ECO:0000256" key="2">
    <source>
        <dbReference type="ARBA" id="ARBA00020921"/>
    </source>
</evidence>
<reference evidence="7" key="1">
    <citation type="submission" date="2021-02" db="EMBL/GenBank/DDBJ databases">
        <authorList>
            <person name="Dougan E. K."/>
            <person name="Rhodes N."/>
            <person name="Thang M."/>
            <person name="Chan C."/>
        </authorList>
    </citation>
    <scope>NUCLEOTIDE SEQUENCE</scope>
</reference>
<dbReference type="PANTHER" id="PTHR44303">
    <property type="entry name" value="DNAJ HOMOLOG SUBFAMILY C MEMBER 16"/>
    <property type="match status" value="1"/>
</dbReference>
<dbReference type="GO" id="GO:0006914">
    <property type="term" value="P:autophagy"/>
    <property type="evidence" value="ECO:0007669"/>
    <property type="project" value="UniProtKB-KW"/>
</dbReference>
<dbReference type="Pfam" id="PF00085">
    <property type="entry name" value="Thioredoxin"/>
    <property type="match status" value="1"/>
</dbReference>
<keyword evidence="3" id="KW-0072">Autophagy</keyword>
<dbReference type="PROSITE" id="PS00636">
    <property type="entry name" value="DNAJ_1"/>
    <property type="match status" value="1"/>
</dbReference>
<dbReference type="AlphaFoldDB" id="A0A813BCM6"/>
<dbReference type="SUPFAM" id="SSF52833">
    <property type="entry name" value="Thioredoxin-like"/>
    <property type="match status" value="1"/>
</dbReference>
<gene>
    <name evidence="7" type="primary">PDIL2-2</name>
    <name evidence="7" type="ORF">SNEC2469_LOCUS30016</name>
</gene>
<dbReference type="Proteomes" id="UP000601435">
    <property type="component" value="Unassembled WGS sequence"/>
</dbReference>
<dbReference type="SUPFAM" id="SSF46565">
    <property type="entry name" value="Chaperone J-domain"/>
    <property type="match status" value="1"/>
</dbReference>
<sequence>MAKRWHPDKNPNCSSCQETFSRIAVAYETLSDESKRAAYDEAGGAASSELTSPKSVPLNRGNFDELVTFSNDVWIVQVFRPDNPHCASFHPFWENQIQKYQHLVRFGRIDVTDDQAKWLPLKVRVLPTVLKFGRHLGAVEIFPVTQMHETPQALTKFVLTSFPNIGLPLSSDRNALTSWLGRSTRRHKVLFAIPGKSEEERYKSHLVPRKLAAQWSEVFEVRSAETELLHALPAAQRKGERCAVPKLGLKSPGLGPAGEGSFAEGGAAALLFPALGGGTEPKAAAAFAWPTGEEEMVLELMRFTEMVGVSLSVQSAELLCRSLAMQRVPCLEAMIVKTQLVTFVLVVSDHVYCLVLLDSPTAALARAASGSARDLQESRATYQGEVAQIRESGGEVAEDEDNFVIPILRLLRHSSGLEPSVASCFAPKFPQVERALAGSSAFLMDLDTHRLAPLRLSLSSFKGLYPQIAYEDSLNWVEALEIRSLPDCSEGVRQRFVRQLSQSSFTELLWQLMFSLFLLEVIAKALASGSVLWWLGGTISLNKKTPQTQQSASLAIICNHDVFHQLPADGSGAFSCSPGASGMVVATLSRHSAWESGRLC</sequence>
<evidence type="ECO:0000313" key="7">
    <source>
        <dbReference type="EMBL" id="CAE7896352.1"/>
    </source>
</evidence>
<dbReference type="Pfam" id="PF00226">
    <property type="entry name" value="DnaJ"/>
    <property type="match status" value="1"/>
</dbReference>
<evidence type="ECO:0000256" key="3">
    <source>
        <dbReference type="ARBA" id="ARBA00023006"/>
    </source>
</evidence>
<dbReference type="InterPro" id="IPR018253">
    <property type="entry name" value="DnaJ_domain_CS"/>
</dbReference>
<comment type="function">
    <text evidence="4">Plays an important role in regulating the size of autophagosomes during the formation process.</text>
</comment>
<dbReference type="CDD" id="cd06257">
    <property type="entry name" value="DnaJ"/>
    <property type="match status" value="1"/>
</dbReference>
<protein>
    <recommendedName>
        <fullName evidence="2">DnaJ homolog subfamily C member 16</fullName>
    </recommendedName>
    <alternativeName>
        <fullName evidence="5">Endoplasmic reticulum DNA J domain-containing protein 8</fullName>
    </alternativeName>
</protein>
<dbReference type="GO" id="GO:0005789">
    <property type="term" value="C:endoplasmic reticulum membrane"/>
    <property type="evidence" value="ECO:0007669"/>
    <property type="project" value="UniProtKB-SubCell"/>
</dbReference>
<evidence type="ECO:0000313" key="8">
    <source>
        <dbReference type="Proteomes" id="UP000601435"/>
    </source>
</evidence>
<evidence type="ECO:0000259" key="6">
    <source>
        <dbReference type="PROSITE" id="PS50076"/>
    </source>
</evidence>
<dbReference type="OrthoDB" id="10250354at2759"/>
<dbReference type="Gene3D" id="3.40.30.10">
    <property type="entry name" value="Glutaredoxin"/>
    <property type="match status" value="1"/>
</dbReference>
<evidence type="ECO:0000256" key="4">
    <source>
        <dbReference type="ARBA" id="ARBA00035002"/>
    </source>
</evidence>